<accession>A0A2I0I7J4</accession>
<feature type="domain" description="Wall-associated receptor kinase galacturonan-binding" evidence="16">
    <location>
        <begin position="43"/>
        <end position="106"/>
    </location>
</feature>
<evidence type="ECO:0000256" key="12">
    <source>
        <dbReference type="ARBA" id="ARBA00022989"/>
    </source>
</evidence>
<dbReference type="EC" id="2.3.2.27" evidence="4"/>
<sequence>MKILPQKKTFSTDDLKAKVEMGKSSLSRLSSIDGTPMTPWLMCKPVRCSKGGPAISFPFYLSGQPQDCGVPGFGLICRSNTTMIKLPSHGELVVKSISYRDRELDLLDPGNCVQEVFLNLNLSHTPFMYYYSLKSYNYINCSKPVVPRKYSSPEIPCLSGPGYHVYSVRNSPSSVAVNQYRSSSCRLVKTVEIPFPYSPYLSDSSFGLRLNWESTGSCKTCTGIGNRGGEGGLLINQTTTALSITIVILFTMATVIWVKIHKYMEQDENAVNAEKLLDDGKSRTIIAG</sequence>
<proteinExistence type="inferred from homology"/>
<evidence type="ECO:0000256" key="5">
    <source>
        <dbReference type="ARBA" id="ARBA00022679"/>
    </source>
</evidence>
<dbReference type="PANTHER" id="PTHR46279:SF12">
    <property type="entry name" value="RING-TYPE E3 UBIQUITIN TRANSFERASE"/>
    <property type="match status" value="1"/>
</dbReference>
<keyword evidence="10" id="KW-0833">Ubl conjugation pathway</keyword>
<comment type="pathway">
    <text evidence="3">Protein modification; protein ubiquitination.</text>
</comment>
<evidence type="ECO:0000313" key="18">
    <source>
        <dbReference type="Proteomes" id="UP000233551"/>
    </source>
</evidence>
<evidence type="ECO:0000256" key="13">
    <source>
        <dbReference type="ARBA" id="ARBA00023136"/>
    </source>
</evidence>
<gene>
    <name evidence="17" type="ORF">CRG98_039808</name>
</gene>
<dbReference type="GO" id="GO:0008270">
    <property type="term" value="F:zinc ion binding"/>
    <property type="evidence" value="ECO:0007669"/>
    <property type="project" value="UniProtKB-KW"/>
</dbReference>
<evidence type="ECO:0000256" key="2">
    <source>
        <dbReference type="ARBA" id="ARBA00004167"/>
    </source>
</evidence>
<evidence type="ECO:0000256" key="4">
    <source>
        <dbReference type="ARBA" id="ARBA00012483"/>
    </source>
</evidence>
<evidence type="ECO:0000256" key="3">
    <source>
        <dbReference type="ARBA" id="ARBA00004906"/>
    </source>
</evidence>
<evidence type="ECO:0000256" key="15">
    <source>
        <dbReference type="SAM" id="Phobius"/>
    </source>
</evidence>
<reference evidence="17 18" key="1">
    <citation type="submission" date="2017-11" db="EMBL/GenBank/DDBJ databases">
        <title>De-novo sequencing of pomegranate (Punica granatum L.) genome.</title>
        <authorList>
            <person name="Akparov Z."/>
            <person name="Amiraslanov A."/>
            <person name="Hajiyeva S."/>
            <person name="Abbasov M."/>
            <person name="Kaur K."/>
            <person name="Hamwieh A."/>
            <person name="Solovyev V."/>
            <person name="Salamov A."/>
            <person name="Braich B."/>
            <person name="Kosarev P."/>
            <person name="Mahmoud A."/>
            <person name="Hajiyev E."/>
            <person name="Babayeva S."/>
            <person name="Izzatullayeva V."/>
            <person name="Mammadov A."/>
            <person name="Mammadov A."/>
            <person name="Sharifova S."/>
            <person name="Ojaghi J."/>
            <person name="Eynullazada K."/>
            <person name="Bayramov B."/>
            <person name="Abdulazimova A."/>
            <person name="Shahmuradov I."/>
        </authorList>
    </citation>
    <scope>NUCLEOTIDE SEQUENCE [LARGE SCALE GENOMIC DNA]</scope>
    <source>
        <strain evidence="18">cv. AG2017</strain>
        <tissue evidence="17">Leaf</tissue>
    </source>
</reference>
<dbReference type="InterPro" id="IPR025287">
    <property type="entry name" value="WAK_GUB"/>
</dbReference>
<keyword evidence="7" id="KW-0479">Metal-binding</keyword>
<evidence type="ECO:0000256" key="9">
    <source>
        <dbReference type="ARBA" id="ARBA00022771"/>
    </source>
</evidence>
<dbReference type="GO" id="GO:0030247">
    <property type="term" value="F:polysaccharide binding"/>
    <property type="evidence" value="ECO:0007669"/>
    <property type="project" value="InterPro"/>
</dbReference>
<keyword evidence="12 15" id="KW-1133">Transmembrane helix</keyword>
<dbReference type="EMBL" id="PGOL01003762">
    <property type="protein sequence ID" value="PKI39763.1"/>
    <property type="molecule type" value="Genomic_DNA"/>
</dbReference>
<comment type="catalytic activity">
    <reaction evidence="1">
        <text>S-ubiquitinyl-[E2 ubiquitin-conjugating enzyme]-L-cysteine + [acceptor protein]-L-lysine = [E2 ubiquitin-conjugating enzyme]-L-cysteine + N(6)-ubiquitinyl-[acceptor protein]-L-lysine.</text>
        <dbReference type="EC" id="2.3.2.27"/>
    </reaction>
</comment>
<protein>
    <recommendedName>
        <fullName evidence="4">RING-type E3 ubiquitin transferase</fullName>
        <ecNumber evidence="4">2.3.2.27</ecNumber>
    </recommendedName>
</protein>
<dbReference type="GO" id="GO:0061630">
    <property type="term" value="F:ubiquitin protein ligase activity"/>
    <property type="evidence" value="ECO:0007669"/>
    <property type="project" value="UniProtKB-EC"/>
</dbReference>
<evidence type="ECO:0000256" key="14">
    <source>
        <dbReference type="ARBA" id="ARBA00024209"/>
    </source>
</evidence>
<evidence type="ECO:0000313" key="17">
    <source>
        <dbReference type="EMBL" id="PKI39763.1"/>
    </source>
</evidence>
<dbReference type="STRING" id="22663.A0A2I0I7J4"/>
<dbReference type="Pfam" id="PF13947">
    <property type="entry name" value="GUB_WAK_bind"/>
    <property type="match status" value="1"/>
</dbReference>
<evidence type="ECO:0000259" key="16">
    <source>
        <dbReference type="Pfam" id="PF13947"/>
    </source>
</evidence>
<feature type="transmembrane region" description="Helical" evidence="15">
    <location>
        <begin position="240"/>
        <end position="258"/>
    </location>
</feature>
<dbReference type="AlphaFoldDB" id="A0A2I0I7J4"/>
<dbReference type="Proteomes" id="UP000233551">
    <property type="component" value="Unassembled WGS sequence"/>
</dbReference>
<keyword evidence="8" id="KW-0732">Signal</keyword>
<comment type="caution">
    <text evidence="17">The sequence shown here is derived from an EMBL/GenBank/DDBJ whole genome shotgun (WGS) entry which is preliminary data.</text>
</comment>
<evidence type="ECO:0000256" key="1">
    <source>
        <dbReference type="ARBA" id="ARBA00000900"/>
    </source>
</evidence>
<keyword evidence="6 15" id="KW-0812">Transmembrane</keyword>
<evidence type="ECO:0000256" key="11">
    <source>
        <dbReference type="ARBA" id="ARBA00022833"/>
    </source>
</evidence>
<dbReference type="InterPro" id="IPR046948">
    <property type="entry name" value="ATL20-22-like"/>
</dbReference>
<comment type="subcellular location">
    <subcellularLocation>
        <location evidence="2">Membrane</location>
        <topology evidence="2">Single-pass membrane protein</topology>
    </subcellularLocation>
</comment>
<evidence type="ECO:0000256" key="8">
    <source>
        <dbReference type="ARBA" id="ARBA00022729"/>
    </source>
</evidence>
<evidence type="ECO:0000256" key="7">
    <source>
        <dbReference type="ARBA" id="ARBA00022723"/>
    </source>
</evidence>
<dbReference type="PANTHER" id="PTHR46279">
    <property type="entry name" value="RING/U-BOX SUPERFAMILY PROTEIN"/>
    <property type="match status" value="1"/>
</dbReference>
<keyword evidence="18" id="KW-1185">Reference proteome</keyword>
<comment type="similarity">
    <text evidence="14">Belongs to the RING-type zinc finger family. ATL subfamily.</text>
</comment>
<evidence type="ECO:0000256" key="10">
    <source>
        <dbReference type="ARBA" id="ARBA00022786"/>
    </source>
</evidence>
<dbReference type="GO" id="GO:0016020">
    <property type="term" value="C:membrane"/>
    <property type="evidence" value="ECO:0007669"/>
    <property type="project" value="UniProtKB-SubCell"/>
</dbReference>
<name>A0A2I0I7J4_PUNGR</name>
<organism evidence="17 18">
    <name type="scientific">Punica granatum</name>
    <name type="common">Pomegranate</name>
    <dbReference type="NCBI Taxonomy" id="22663"/>
    <lineage>
        <taxon>Eukaryota</taxon>
        <taxon>Viridiplantae</taxon>
        <taxon>Streptophyta</taxon>
        <taxon>Embryophyta</taxon>
        <taxon>Tracheophyta</taxon>
        <taxon>Spermatophyta</taxon>
        <taxon>Magnoliopsida</taxon>
        <taxon>eudicotyledons</taxon>
        <taxon>Gunneridae</taxon>
        <taxon>Pentapetalae</taxon>
        <taxon>rosids</taxon>
        <taxon>malvids</taxon>
        <taxon>Myrtales</taxon>
        <taxon>Lythraceae</taxon>
        <taxon>Punica</taxon>
    </lineage>
</organism>
<keyword evidence="5" id="KW-0808">Transferase</keyword>
<keyword evidence="9" id="KW-0863">Zinc-finger</keyword>
<evidence type="ECO:0000256" key="6">
    <source>
        <dbReference type="ARBA" id="ARBA00022692"/>
    </source>
</evidence>
<keyword evidence="11" id="KW-0862">Zinc</keyword>
<keyword evidence="13 15" id="KW-0472">Membrane</keyword>